<dbReference type="SUPFAM" id="SSF55797">
    <property type="entry name" value="PR-1-like"/>
    <property type="match status" value="1"/>
</dbReference>
<gene>
    <name evidence="3" type="ORF">KIN20_010112</name>
</gene>
<evidence type="ECO:0000313" key="4">
    <source>
        <dbReference type="Proteomes" id="UP001196413"/>
    </source>
</evidence>
<name>A0AAD5MYL5_PARTN</name>
<protein>
    <recommendedName>
        <fullName evidence="2">SCP domain-containing protein</fullName>
    </recommendedName>
</protein>
<evidence type="ECO:0000313" key="3">
    <source>
        <dbReference type="EMBL" id="KAJ1353474.1"/>
    </source>
</evidence>
<dbReference type="AlphaFoldDB" id="A0AAD5MYL5"/>
<feature type="domain" description="SCP" evidence="2">
    <location>
        <begin position="60"/>
        <end position="112"/>
    </location>
</feature>
<dbReference type="InterPro" id="IPR014044">
    <property type="entry name" value="CAP_dom"/>
</dbReference>
<feature type="transmembrane region" description="Helical" evidence="1">
    <location>
        <begin position="20"/>
        <end position="37"/>
    </location>
</feature>
<dbReference type="EMBL" id="JAHQIW010001728">
    <property type="protein sequence ID" value="KAJ1353474.1"/>
    <property type="molecule type" value="Genomic_DNA"/>
</dbReference>
<sequence>MVRSRARDWPSSLSFRDRDTMMFITYFVVDLLFAMATDDPYCGRDKKEETTFQNYVLQGHNRFRSIRVRNPLNKLTYSCDLEKKAEAAVENCPKNPPNGNDIVAFEHFANQGSLTHRNVMAHRILRLWTRQVTPQVKTVNFVKKIFERN</sequence>
<dbReference type="Pfam" id="PF00188">
    <property type="entry name" value="CAP"/>
    <property type="match status" value="1"/>
</dbReference>
<keyword evidence="1" id="KW-0812">Transmembrane</keyword>
<evidence type="ECO:0000256" key="1">
    <source>
        <dbReference type="SAM" id="Phobius"/>
    </source>
</evidence>
<comment type="caution">
    <text evidence="3">The sequence shown here is derived from an EMBL/GenBank/DDBJ whole genome shotgun (WGS) entry which is preliminary data.</text>
</comment>
<reference evidence="3" key="1">
    <citation type="submission" date="2021-06" db="EMBL/GenBank/DDBJ databases">
        <title>Parelaphostrongylus tenuis whole genome reference sequence.</title>
        <authorList>
            <person name="Garwood T.J."/>
            <person name="Larsen P.A."/>
            <person name="Fountain-Jones N.M."/>
            <person name="Garbe J.R."/>
            <person name="Macchietto M.G."/>
            <person name="Kania S.A."/>
            <person name="Gerhold R.W."/>
            <person name="Richards J.E."/>
            <person name="Wolf T.M."/>
        </authorList>
    </citation>
    <scope>NUCLEOTIDE SEQUENCE</scope>
    <source>
        <strain evidence="3">MNPRO001-30</strain>
        <tissue evidence="3">Meninges</tissue>
    </source>
</reference>
<dbReference type="InterPro" id="IPR035940">
    <property type="entry name" value="CAP_sf"/>
</dbReference>
<evidence type="ECO:0000259" key="2">
    <source>
        <dbReference type="Pfam" id="PF00188"/>
    </source>
</evidence>
<dbReference type="Proteomes" id="UP001196413">
    <property type="component" value="Unassembled WGS sequence"/>
</dbReference>
<accession>A0AAD5MYL5</accession>
<keyword evidence="1" id="KW-0472">Membrane</keyword>
<keyword evidence="1" id="KW-1133">Transmembrane helix</keyword>
<keyword evidence="4" id="KW-1185">Reference proteome</keyword>
<organism evidence="3 4">
    <name type="scientific">Parelaphostrongylus tenuis</name>
    <name type="common">Meningeal worm</name>
    <dbReference type="NCBI Taxonomy" id="148309"/>
    <lineage>
        <taxon>Eukaryota</taxon>
        <taxon>Metazoa</taxon>
        <taxon>Ecdysozoa</taxon>
        <taxon>Nematoda</taxon>
        <taxon>Chromadorea</taxon>
        <taxon>Rhabditida</taxon>
        <taxon>Rhabditina</taxon>
        <taxon>Rhabditomorpha</taxon>
        <taxon>Strongyloidea</taxon>
        <taxon>Metastrongylidae</taxon>
        <taxon>Parelaphostrongylus</taxon>
    </lineage>
</organism>
<dbReference type="Gene3D" id="3.40.33.10">
    <property type="entry name" value="CAP"/>
    <property type="match status" value="1"/>
</dbReference>
<proteinExistence type="predicted"/>